<evidence type="ECO:0000256" key="6">
    <source>
        <dbReference type="SAM" id="MobiDB-lite"/>
    </source>
</evidence>
<dbReference type="EMBL" id="CAXAMM010009110">
    <property type="protein sequence ID" value="CAK9019395.1"/>
    <property type="molecule type" value="Genomic_DNA"/>
</dbReference>
<evidence type="ECO:0000313" key="8">
    <source>
        <dbReference type="EMBL" id="CAK9019395.1"/>
    </source>
</evidence>
<feature type="region of interest" description="Disordered" evidence="6">
    <location>
        <begin position="193"/>
        <end position="212"/>
    </location>
</feature>
<reference evidence="8 9" key="1">
    <citation type="submission" date="2024-02" db="EMBL/GenBank/DDBJ databases">
        <authorList>
            <person name="Chen Y."/>
            <person name="Shah S."/>
            <person name="Dougan E. K."/>
            <person name="Thang M."/>
            <person name="Chan C."/>
        </authorList>
    </citation>
    <scope>NUCLEOTIDE SEQUENCE [LARGE SCALE GENOMIC DNA]</scope>
</reference>
<evidence type="ECO:0000256" key="2">
    <source>
        <dbReference type="ARBA" id="ARBA00022840"/>
    </source>
</evidence>
<dbReference type="PANTHER" id="PTHR47969:SF29">
    <property type="entry name" value="KINESIN-LIKE PROTEIN"/>
    <property type="match status" value="1"/>
</dbReference>
<dbReference type="InterPro" id="IPR036961">
    <property type="entry name" value="Kinesin_motor_dom_sf"/>
</dbReference>
<keyword evidence="2 3" id="KW-0067">ATP-binding</keyword>
<feature type="region of interest" description="Disordered" evidence="6">
    <location>
        <begin position="619"/>
        <end position="713"/>
    </location>
</feature>
<feature type="region of interest" description="Disordered" evidence="6">
    <location>
        <begin position="1"/>
        <end position="72"/>
    </location>
</feature>
<proteinExistence type="inferred from homology"/>
<evidence type="ECO:0000256" key="5">
    <source>
        <dbReference type="SAM" id="Coils"/>
    </source>
</evidence>
<dbReference type="PANTHER" id="PTHR47969">
    <property type="entry name" value="CHROMOSOME-ASSOCIATED KINESIN KIF4A-RELATED"/>
    <property type="match status" value="1"/>
</dbReference>
<dbReference type="PROSITE" id="PS50067">
    <property type="entry name" value="KINESIN_MOTOR_2"/>
    <property type="match status" value="1"/>
</dbReference>
<dbReference type="CDD" id="cd00106">
    <property type="entry name" value="KISc"/>
    <property type="match status" value="1"/>
</dbReference>
<dbReference type="InterPro" id="IPR027640">
    <property type="entry name" value="Kinesin-like_fam"/>
</dbReference>
<feature type="compositionally biased region" description="Basic and acidic residues" evidence="6">
    <location>
        <begin position="619"/>
        <end position="632"/>
    </location>
</feature>
<gene>
    <name evidence="8" type="ORF">SCF082_LOCUS14488</name>
</gene>
<evidence type="ECO:0000256" key="1">
    <source>
        <dbReference type="ARBA" id="ARBA00022741"/>
    </source>
</evidence>
<keyword evidence="9" id="KW-1185">Reference proteome</keyword>
<keyword evidence="3 4" id="KW-0505">Motor protein</keyword>
<dbReference type="PRINTS" id="PR00380">
    <property type="entry name" value="KINESINHEAVY"/>
</dbReference>
<dbReference type="Proteomes" id="UP001642464">
    <property type="component" value="Unassembled WGS sequence"/>
</dbReference>
<evidence type="ECO:0000256" key="4">
    <source>
        <dbReference type="RuleBase" id="RU000394"/>
    </source>
</evidence>
<evidence type="ECO:0000313" key="9">
    <source>
        <dbReference type="Proteomes" id="UP001642464"/>
    </source>
</evidence>
<feature type="compositionally biased region" description="Low complexity" evidence="6">
    <location>
        <begin position="682"/>
        <end position="713"/>
    </location>
</feature>
<dbReference type="InterPro" id="IPR001752">
    <property type="entry name" value="Kinesin_motor_dom"/>
</dbReference>
<feature type="compositionally biased region" description="Basic and acidic residues" evidence="6">
    <location>
        <begin position="640"/>
        <end position="652"/>
    </location>
</feature>
<dbReference type="InterPro" id="IPR027417">
    <property type="entry name" value="P-loop_NTPase"/>
</dbReference>
<dbReference type="Pfam" id="PF00225">
    <property type="entry name" value="Kinesin"/>
    <property type="match status" value="1"/>
</dbReference>
<sequence length="713" mass="78328">MAHSPVKGTRAGGGSRKSGASQSSSMERVKVHCRLRPFLSSETDGGAEPPTQAGHSGGDPETAETTVPFVCGRRTEKGQDVVSLRNEENFQFDSFLNQDVAQDVVYERVAAPIVASVLEGYNGTIFAYGQTGSGKTYSMFGGGREPQEAGIVPRALGHIFGVVNSDEKYEYAVSLSYVQLYCELLTDLLNPSASSPDDAGRSSTASNSSTVQSLLIREDSRKGVFIEGAQSVAVGSAEEAMGVIQEGDEHRVRATTNMNAASSRSHACIIVNITKRKTTTQVASDGGKSKKTFVKFGKLILVDLAGSERVKKALGDNHNHHGTRFMESKAINLSLSALGNCISALAKKKAHVPYRDAKLTRLLKDSLGGNSMTALVLNIAPHASHYSETKSTLSFGQRAMNVQTRVSINEEIDFQALYSNVQASLDQKDDRIHELEIALSKLRVEVSAAKQSCAKAEQERDMSVMQLKTMEISSEVAEQIALLESRHLESLEAAQQVCDARVEEEKEKAQAAQEEWHRIEYDLKDEREEHLRTCALLREKQEQLADLESSKGERIAELFDDLKAAQDHSEALQGQLETAFLERNGMAHRCKQLEHELQKSKEFQERGLKIMQTLTDRVESLEKRNRDGDRHRAPALSGARRNDSNRRRDPLSRVESSSEEDCEPSNRKQQYHARRKPSLPQAASGALASSRSVSASSSTSSRKRSTAASILRF</sequence>
<accession>A0ABP0JY25</accession>
<feature type="coiled-coil region" evidence="5">
    <location>
        <begin position="425"/>
        <end position="459"/>
    </location>
</feature>
<feature type="binding site" evidence="3">
    <location>
        <begin position="129"/>
        <end position="136"/>
    </location>
    <ligand>
        <name>ATP</name>
        <dbReference type="ChEBI" id="CHEBI:30616"/>
    </ligand>
</feature>
<keyword evidence="4" id="KW-0493">Microtubule</keyword>
<dbReference type="PROSITE" id="PS00411">
    <property type="entry name" value="KINESIN_MOTOR_1"/>
    <property type="match status" value="1"/>
</dbReference>
<feature type="domain" description="Kinesin motor" evidence="7">
    <location>
        <begin position="28"/>
        <end position="402"/>
    </location>
</feature>
<dbReference type="InterPro" id="IPR019821">
    <property type="entry name" value="Kinesin_motor_CS"/>
</dbReference>
<organism evidence="8 9">
    <name type="scientific">Durusdinium trenchii</name>
    <dbReference type="NCBI Taxonomy" id="1381693"/>
    <lineage>
        <taxon>Eukaryota</taxon>
        <taxon>Sar</taxon>
        <taxon>Alveolata</taxon>
        <taxon>Dinophyceae</taxon>
        <taxon>Suessiales</taxon>
        <taxon>Symbiodiniaceae</taxon>
        <taxon>Durusdinium</taxon>
    </lineage>
</organism>
<comment type="caution">
    <text evidence="8">The sequence shown here is derived from an EMBL/GenBank/DDBJ whole genome shotgun (WGS) entry which is preliminary data.</text>
</comment>
<comment type="similarity">
    <text evidence="3 4">Belongs to the TRAFAC class myosin-kinesin ATPase superfamily. Kinesin family.</text>
</comment>
<feature type="coiled-coil region" evidence="5">
    <location>
        <begin position="488"/>
        <end position="515"/>
    </location>
</feature>
<evidence type="ECO:0000259" key="7">
    <source>
        <dbReference type="PROSITE" id="PS50067"/>
    </source>
</evidence>
<feature type="compositionally biased region" description="Low complexity" evidence="6">
    <location>
        <begin position="202"/>
        <end position="212"/>
    </location>
</feature>
<evidence type="ECO:0000256" key="3">
    <source>
        <dbReference type="PROSITE-ProRule" id="PRU00283"/>
    </source>
</evidence>
<dbReference type="SMART" id="SM00129">
    <property type="entry name" value="KISc"/>
    <property type="match status" value="1"/>
</dbReference>
<dbReference type="Gene3D" id="3.40.850.10">
    <property type="entry name" value="Kinesin motor domain"/>
    <property type="match status" value="1"/>
</dbReference>
<name>A0ABP0JY25_9DINO</name>
<protein>
    <recommendedName>
        <fullName evidence="4">Kinesin-like protein</fullName>
    </recommendedName>
</protein>
<keyword evidence="1 3" id="KW-0547">Nucleotide-binding</keyword>
<dbReference type="SUPFAM" id="SSF52540">
    <property type="entry name" value="P-loop containing nucleoside triphosphate hydrolases"/>
    <property type="match status" value="1"/>
</dbReference>
<keyword evidence="5" id="KW-0175">Coiled coil</keyword>